<dbReference type="AlphaFoldDB" id="A0A5E6ZGD7"/>
<evidence type="ECO:0000313" key="1">
    <source>
        <dbReference type="EMBL" id="VVN65146.1"/>
    </source>
</evidence>
<evidence type="ECO:0000313" key="2">
    <source>
        <dbReference type="Proteomes" id="UP000326437"/>
    </source>
</evidence>
<reference evidence="1 2" key="1">
    <citation type="submission" date="2019-09" db="EMBL/GenBank/DDBJ databases">
        <authorList>
            <person name="Chandra G."/>
            <person name="Truman W A."/>
        </authorList>
    </citation>
    <scope>NUCLEOTIDE SEQUENCE [LARGE SCALE GENOMIC DNA]</scope>
    <source>
        <strain evidence="1">PS685</strain>
    </source>
</reference>
<sequence length="378" mass="40668">MTANAGVNRAVVHAGTAANAVECLAQFAVGKRLAATVIEQHQVHFFRAVQLAGFAWAGNHIDVGGDGLAKGRAGQQGHQRYNVAQVLDHFLDAGNGNMHRRHRGGHAAVAFVFHQQQGAGFSNGKVDARHADVRFKEFLAQYAAADLDQLIHVLGVFHAEFFVKQVGHLPGVLMDRGHDDVGGFFVVELNNIFAHVGLKAFNALGAEYMVHLHLFADHRLAFDHLFGGAPAGDGHDDLIGFVDGFSPMNLHAITGQVGFQSFQQVRQLGQGAGADGVTQSAQVLALMGVAEGNSALGHQRIHCTAEVVSQLLVTQGFVGALAEVFFDRDGRDQGAGAHWPPPVRCHRKLARCWPRSDSFCFSSEPLMFIRQPQSAVST</sequence>
<organism evidence="1 2">
    <name type="scientific">Pseudomonas fluorescens</name>
    <dbReference type="NCBI Taxonomy" id="294"/>
    <lineage>
        <taxon>Bacteria</taxon>
        <taxon>Pseudomonadati</taxon>
        <taxon>Pseudomonadota</taxon>
        <taxon>Gammaproteobacteria</taxon>
        <taxon>Pseudomonadales</taxon>
        <taxon>Pseudomonadaceae</taxon>
        <taxon>Pseudomonas</taxon>
    </lineage>
</organism>
<accession>A0A5E6ZGD7</accession>
<protein>
    <submittedName>
        <fullName evidence="1">Uncharacterized protein</fullName>
    </submittedName>
</protein>
<proteinExistence type="predicted"/>
<gene>
    <name evidence="1" type="ORF">PS685_04678</name>
</gene>
<name>A0A5E6ZGD7_PSEFL</name>
<dbReference type="EMBL" id="CABVHO010000109">
    <property type="protein sequence ID" value="VVN65146.1"/>
    <property type="molecule type" value="Genomic_DNA"/>
</dbReference>
<dbReference type="Proteomes" id="UP000326437">
    <property type="component" value="Unassembled WGS sequence"/>
</dbReference>